<protein>
    <submittedName>
        <fullName evidence="3">DUF1758 domain-containing protein</fullName>
    </submittedName>
</protein>
<sequence>MVNGTRATSADQMNVILVSLDSGERVEVTEAFTIADLPMRAVESIGNYNALAAPARLVFRKADSPEVDFLIGCDVPEAYWVLDQKLGGRKEPYAAGTMFR</sequence>
<evidence type="ECO:0000313" key="1">
    <source>
        <dbReference type="EMBL" id="VDP88953.1"/>
    </source>
</evidence>
<dbReference type="Proteomes" id="UP000272942">
    <property type="component" value="Unassembled WGS sequence"/>
</dbReference>
<organism evidence="3">
    <name type="scientific">Echinostoma caproni</name>
    <dbReference type="NCBI Taxonomy" id="27848"/>
    <lineage>
        <taxon>Eukaryota</taxon>
        <taxon>Metazoa</taxon>
        <taxon>Spiralia</taxon>
        <taxon>Lophotrochozoa</taxon>
        <taxon>Platyhelminthes</taxon>
        <taxon>Trematoda</taxon>
        <taxon>Digenea</taxon>
        <taxon>Plagiorchiida</taxon>
        <taxon>Echinostomata</taxon>
        <taxon>Echinostomatoidea</taxon>
        <taxon>Echinostomatidae</taxon>
        <taxon>Echinostoma</taxon>
    </lineage>
</organism>
<dbReference type="WBParaSite" id="ECPE_0001181901-mRNA-1">
    <property type="protein sequence ID" value="ECPE_0001181901-mRNA-1"/>
    <property type="gene ID" value="ECPE_0001181901"/>
</dbReference>
<reference evidence="3" key="1">
    <citation type="submission" date="2016-06" db="UniProtKB">
        <authorList>
            <consortium name="WormBaseParasite"/>
        </authorList>
    </citation>
    <scope>IDENTIFICATION</scope>
</reference>
<accession>A0A183AXU9</accession>
<dbReference type="OrthoDB" id="8042916at2759"/>
<keyword evidence="2" id="KW-1185">Reference proteome</keyword>
<gene>
    <name evidence="1" type="ORF">ECPE_LOCUS11784</name>
</gene>
<proteinExistence type="predicted"/>
<dbReference type="AlphaFoldDB" id="A0A183AXU9"/>
<dbReference type="EMBL" id="UZAN01051517">
    <property type="protein sequence ID" value="VDP88953.1"/>
    <property type="molecule type" value="Genomic_DNA"/>
</dbReference>
<evidence type="ECO:0000313" key="2">
    <source>
        <dbReference type="Proteomes" id="UP000272942"/>
    </source>
</evidence>
<evidence type="ECO:0000313" key="3">
    <source>
        <dbReference type="WBParaSite" id="ECPE_0001181901-mRNA-1"/>
    </source>
</evidence>
<name>A0A183AXU9_9TREM</name>
<reference evidence="1 2" key="2">
    <citation type="submission" date="2018-11" db="EMBL/GenBank/DDBJ databases">
        <authorList>
            <consortium name="Pathogen Informatics"/>
        </authorList>
    </citation>
    <scope>NUCLEOTIDE SEQUENCE [LARGE SCALE GENOMIC DNA]</scope>
    <source>
        <strain evidence="1 2">Egypt</strain>
    </source>
</reference>